<evidence type="ECO:0000256" key="2">
    <source>
        <dbReference type="ARBA" id="ARBA00022801"/>
    </source>
</evidence>
<feature type="region of interest" description="Disordered" evidence="5">
    <location>
        <begin position="233"/>
        <end position="262"/>
    </location>
</feature>
<accession>A0ABR2LHG1</accession>
<evidence type="ECO:0000256" key="1">
    <source>
        <dbReference type="ARBA" id="ARBA00010701"/>
    </source>
</evidence>
<keyword evidence="3" id="KW-0442">Lipid degradation</keyword>
<proteinExistence type="inferred from homology"/>
<reference evidence="6 7" key="1">
    <citation type="journal article" date="2022" name="Nat. Plants">
        <title>Genomes of leafy and leafless Platanthera orchids illuminate the evolution of mycoheterotrophy.</title>
        <authorList>
            <person name="Li M.H."/>
            <person name="Liu K.W."/>
            <person name="Li Z."/>
            <person name="Lu H.C."/>
            <person name="Ye Q.L."/>
            <person name="Zhang D."/>
            <person name="Wang J.Y."/>
            <person name="Li Y.F."/>
            <person name="Zhong Z.M."/>
            <person name="Liu X."/>
            <person name="Yu X."/>
            <person name="Liu D.K."/>
            <person name="Tu X.D."/>
            <person name="Liu B."/>
            <person name="Hao Y."/>
            <person name="Liao X.Y."/>
            <person name="Jiang Y.T."/>
            <person name="Sun W.H."/>
            <person name="Chen J."/>
            <person name="Chen Y.Q."/>
            <person name="Ai Y."/>
            <person name="Zhai J.W."/>
            <person name="Wu S.S."/>
            <person name="Zhou Z."/>
            <person name="Hsiao Y.Y."/>
            <person name="Wu W.L."/>
            <person name="Chen Y.Y."/>
            <person name="Lin Y.F."/>
            <person name="Hsu J.L."/>
            <person name="Li C.Y."/>
            <person name="Wang Z.W."/>
            <person name="Zhao X."/>
            <person name="Zhong W.Y."/>
            <person name="Ma X.K."/>
            <person name="Ma L."/>
            <person name="Huang J."/>
            <person name="Chen G.Z."/>
            <person name="Huang M.Z."/>
            <person name="Huang L."/>
            <person name="Peng D.H."/>
            <person name="Luo Y.B."/>
            <person name="Zou S.Q."/>
            <person name="Chen S.P."/>
            <person name="Lan S."/>
            <person name="Tsai W.C."/>
            <person name="Van de Peer Y."/>
            <person name="Liu Z.J."/>
        </authorList>
    </citation>
    <scope>NUCLEOTIDE SEQUENCE [LARGE SCALE GENOMIC DNA]</scope>
    <source>
        <strain evidence="6">Lor288</strain>
    </source>
</reference>
<keyword evidence="4" id="KW-0443">Lipid metabolism</keyword>
<feature type="compositionally biased region" description="Polar residues" evidence="5">
    <location>
        <begin position="241"/>
        <end position="256"/>
    </location>
</feature>
<evidence type="ECO:0000256" key="3">
    <source>
        <dbReference type="ARBA" id="ARBA00022963"/>
    </source>
</evidence>
<dbReference type="Proteomes" id="UP001412067">
    <property type="component" value="Unassembled WGS sequence"/>
</dbReference>
<keyword evidence="7" id="KW-1185">Reference proteome</keyword>
<dbReference type="PANTHER" id="PTHR31403">
    <property type="entry name" value="PHOSPHOLIPASE A1-IBETA2, CHLOROPLASTIC"/>
    <property type="match status" value="1"/>
</dbReference>
<dbReference type="InterPro" id="IPR029058">
    <property type="entry name" value="AB_hydrolase_fold"/>
</dbReference>
<comment type="similarity">
    <text evidence="1">Belongs to the AB hydrolase superfamily. Lipase family.</text>
</comment>
<comment type="caution">
    <text evidence="6">The sequence shown here is derived from an EMBL/GenBank/DDBJ whole genome shotgun (WGS) entry which is preliminary data.</text>
</comment>
<gene>
    <name evidence="6" type="ORF">KSP40_PGU008788</name>
</gene>
<sequence>MERREQQTPANLIQPPPPPPYNDTRTHLSNLERLLRKHPSPCRRRFLSDLRLPLQRLFPQSDTDDICFSNLCRALSNPTRHPIPRQSIASLRWRDLHGRAGLSGLVDPLDTDLRCELLRYGRLIQTIYHAFLNSASFNSPDRHYRITRTSSRHPPSFPRAGPASTSRVQLVGFVAVCDSDAETVEWAAAMSSSRYVARPPAWSGLRTSVSISSLSTPVIRKWRAGSEPVYDRRRRRAEPVLSSSRGGNPTADNALQRTAAEHHSDRHSLGAAIAYTVADDLIAGGTEISTISMPPIAVFLRWAQGRKPCVRGTFGGTEGAGKCFAW</sequence>
<keyword evidence="2" id="KW-0378">Hydrolase</keyword>
<evidence type="ECO:0000313" key="7">
    <source>
        <dbReference type="Proteomes" id="UP001412067"/>
    </source>
</evidence>
<dbReference type="Gene3D" id="3.40.50.1820">
    <property type="entry name" value="alpha/beta hydrolase"/>
    <property type="match status" value="1"/>
</dbReference>
<evidence type="ECO:0000256" key="5">
    <source>
        <dbReference type="SAM" id="MobiDB-lite"/>
    </source>
</evidence>
<evidence type="ECO:0000256" key="4">
    <source>
        <dbReference type="ARBA" id="ARBA00023098"/>
    </source>
</evidence>
<feature type="region of interest" description="Disordered" evidence="5">
    <location>
        <begin position="1"/>
        <end position="23"/>
    </location>
</feature>
<name>A0ABR2LHG1_9ASPA</name>
<dbReference type="PANTHER" id="PTHR31403:SF2">
    <property type="entry name" value="PHOSPHOLIPASE A1-IBETA2, CHLOROPLASTIC"/>
    <property type="match status" value="1"/>
</dbReference>
<protein>
    <submittedName>
        <fullName evidence="6">Uncharacterized protein</fullName>
    </submittedName>
</protein>
<evidence type="ECO:0000313" key="6">
    <source>
        <dbReference type="EMBL" id="KAK8941551.1"/>
    </source>
</evidence>
<organism evidence="6 7">
    <name type="scientific">Platanthera guangdongensis</name>
    <dbReference type="NCBI Taxonomy" id="2320717"/>
    <lineage>
        <taxon>Eukaryota</taxon>
        <taxon>Viridiplantae</taxon>
        <taxon>Streptophyta</taxon>
        <taxon>Embryophyta</taxon>
        <taxon>Tracheophyta</taxon>
        <taxon>Spermatophyta</taxon>
        <taxon>Magnoliopsida</taxon>
        <taxon>Liliopsida</taxon>
        <taxon>Asparagales</taxon>
        <taxon>Orchidaceae</taxon>
        <taxon>Orchidoideae</taxon>
        <taxon>Orchideae</taxon>
        <taxon>Orchidinae</taxon>
        <taxon>Platanthera</taxon>
    </lineage>
</organism>
<dbReference type="EMBL" id="JBBWWR010000019">
    <property type="protein sequence ID" value="KAK8941551.1"/>
    <property type="molecule type" value="Genomic_DNA"/>
</dbReference>